<dbReference type="InterPro" id="IPR034294">
    <property type="entry name" value="Aquaporin_transptr"/>
</dbReference>
<organism evidence="9 10">
    <name type="scientific">Henningerozyma blattae (strain ATCC 34711 / CBS 6284 / DSM 70876 / NBRC 10599 / NRRL Y-10934 / UCD 77-7)</name>
    <name type="common">Yeast</name>
    <name type="synonym">Tetrapisispora blattae</name>
    <dbReference type="NCBI Taxonomy" id="1071380"/>
    <lineage>
        <taxon>Eukaryota</taxon>
        <taxon>Fungi</taxon>
        <taxon>Dikarya</taxon>
        <taxon>Ascomycota</taxon>
        <taxon>Saccharomycotina</taxon>
        <taxon>Saccharomycetes</taxon>
        <taxon>Saccharomycetales</taxon>
        <taxon>Saccharomycetaceae</taxon>
        <taxon>Henningerozyma</taxon>
    </lineage>
</organism>
<accession>I2H0E0</accession>
<feature type="transmembrane region" description="Helical" evidence="8">
    <location>
        <begin position="131"/>
        <end position="153"/>
    </location>
</feature>
<evidence type="ECO:0000313" key="10">
    <source>
        <dbReference type="Proteomes" id="UP000002866"/>
    </source>
</evidence>
<gene>
    <name evidence="9" type="primary">TBLA0C00250</name>
    <name evidence="9" type="ORF">TBLA_0C00250</name>
</gene>
<evidence type="ECO:0000256" key="5">
    <source>
        <dbReference type="ARBA" id="ARBA00023136"/>
    </source>
</evidence>
<keyword evidence="6" id="KW-0813">Transport</keyword>
<feature type="compositionally biased region" description="Polar residues" evidence="7">
    <location>
        <begin position="34"/>
        <end position="49"/>
    </location>
</feature>
<evidence type="ECO:0000256" key="4">
    <source>
        <dbReference type="ARBA" id="ARBA00022989"/>
    </source>
</evidence>
<dbReference type="OMA" id="FWVGPIS"/>
<sequence>MSSTDSLQDLEKGRIPSNKEVEDVASFQTEEEQAQGSFEQRSTASSTHQRAGLDDVESQSDEVVPQEDDEDGLPDVRTKYDMGSASWRLHWIAAVAEFCGTFVFLFLAYMICNAAGHAWDSHEYPDAMLSHPAAVVMIAFGFGFSLMVAIYLFGHISGGHYNPAVTAIMMLLGEVTPTRGVVHWLAQMCGGMAAGGCAAVLTPGAVKYTNTLGLHVSRSRGLFIEMFGTAFLLITILMTAVEERGALNNQAPVAIGVSLFVIHLALVPHTGCGVNPARSFGAALSAHTFPTYHWIYWVGPIFGVMLAWGMWKTLQDLDYKYWLRVDAKAKSLRKSDRDARAQRK</sequence>
<evidence type="ECO:0000256" key="2">
    <source>
        <dbReference type="ARBA" id="ARBA00006175"/>
    </source>
</evidence>
<keyword evidence="4 8" id="KW-1133">Transmembrane helix</keyword>
<feature type="compositionally biased region" description="Acidic residues" evidence="7">
    <location>
        <begin position="54"/>
        <end position="73"/>
    </location>
</feature>
<dbReference type="OrthoDB" id="3222at2759"/>
<feature type="transmembrane region" description="Helical" evidence="8">
    <location>
        <begin position="291"/>
        <end position="311"/>
    </location>
</feature>
<dbReference type="EMBL" id="HE806318">
    <property type="protein sequence ID" value="CCH59842.1"/>
    <property type="molecule type" value="Genomic_DNA"/>
</dbReference>
<dbReference type="GO" id="GO:0005886">
    <property type="term" value="C:plasma membrane"/>
    <property type="evidence" value="ECO:0007669"/>
    <property type="project" value="TreeGrafter"/>
</dbReference>
<dbReference type="PANTHER" id="PTHR19139">
    <property type="entry name" value="AQUAPORIN TRANSPORTER"/>
    <property type="match status" value="1"/>
</dbReference>
<dbReference type="eggNOG" id="KOG0223">
    <property type="taxonomic scope" value="Eukaryota"/>
</dbReference>
<feature type="transmembrane region" description="Helical" evidence="8">
    <location>
        <begin position="89"/>
        <end position="111"/>
    </location>
</feature>
<dbReference type="PRINTS" id="PR00783">
    <property type="entry name" value="MINTRINSICP"/>
</dbReference>
<evidence type="ECO:0000256" key="7">
    <source>
        <dbReference type="SAM" id="MobiDB-lite"/>
    </source>
</evidence>
<dbReference type="Gene3D" id="1.20.1080.10">
    <property type="entry name" value="Glycerol uptake facilitator protein"/>
    <property type="match status" value="1"/>
</dbReference>
<dbReference type="Pfam" id="PF00230">
    <property type="entry name" value="MIP"/>
    <property type="match status" value="1"/>
</dbReference>
<name>I2H0E0_HENB6</name>
<dbReference type="KEGG" id="tbl:TBLA_0C00250"/>
<evidence type="ECO:0000313" key="9">
    <source>
        <dbReference type="EMBL" id="CCH59842.1"/>
    </source>
</evidence>
<evidence type="ECO:0000256" key="8">
    <source>
        <dbReference type="SAM" id="Phobius"/>
    </source>
</evidence>
<feature type="transmembrane region" description="Helical" evidence="8">
    <location>
        <begin position="253"/>
        <end position="271"/>
    </location>
</feature>
<protein>
    <recommendedName>
        <fullName evidence="11">Aquaporin</fullName>
    </recommendedName>
</protein>
<dbReference type="Proteomes" id="UP000002866">
    <property type="component" value="Chromosome 3"/>
</dbReference>
<dbReference type="PANTHER" id="PTHR19139:SF199">
    <property type="entry name" value="MIP17260P"/>
    <property type="match status" value="1"/>
</dbReference>
<comment type="subcellular location">
    <subcellularLocation>
        <location evidence="1">Membrane</location>
        <topology evidence="1">Multi-pass membrane protein</topology>
    </subcellularLocation>
</comment>
<dbReference type="HOGENOM" id="CLU_020019_1_4_1"/>
<proteinExistence type="inferred from homology"/>
<dbReference type="InterPro" id="IPR023271">
    <property type="entry name" value="Aquaporin-like"/>
</dbReference>
<dbReference type="SUPFAM" id="SSF81338">
    <property type="entry name" value="Aquaporin-like"/>
    <property type="match status" value="1"/>
</dbReference>
<evidence type="ECO:0008006" key="11">
    <source>
        <dbReference type="Google" id="ProtNLM"/>
    </source>
</evidence>
<feature type="compositionally biased region" description="Basic and acidic residues" evidence="7">
    <location>
        <begin position="9"/>
        <end position="22"/>
    </location>
</feature>
<dbReference type="STRING" id="1071380.I2H0E0"/>
<comment type="similarity">
    <text evidence="2 6">Belongs to the MIP/aquaporin (TC 1.A.8) family.</text>
</comment>
<dbReference type="RefSeq" id="XP_004179361.1">
    <property type="nucleotide sequence ID" value="XM_004179313.1"/>
</dbReference>
<feature type="transmembrane region" description="Helical" evidence="8">
    <location>
        <begin position="181"/>
        <end position="201"/>
    </location>
</feature>
<feature type="transmembrane region" description="Helical" evidence="8">
    <location>
        <begin position="221"/>
        <end position="241"/>
    </location>
</feature>
<reference evidence="9 10" key="1">
    <citation type="journal article" date="2011" name="Proc. Natl. Acad. Sci. U.S.A.">
        <title>Evolutionary erosion of yeast sex chromosomes by mating-type switching accidents.</title>
        <authorList>
            <person name="Gordon J.L."/>
            <person name="Armisen D."/>
            <person name="Proux-Wera E."/>
            <person name="Oheigeartaigh S.S."/>
            <person name="Byrne K.P."/>
            <person name="Wolfe K.H."/>
        </authorList>
    </citation>
    <scope>NUCLEOTIDE SEQUENCE [LARGE SCALE GENOMIC DNA]</scope>
    <source>
        <strain evidence="10">ATCC 34711 / CBS 6284 / DSM 70876 / NBRC 10599 / NRRL Y-10934 / UCD 77-7</strain>
    </source>
</reference>
<evidence type="ECO:0000256" key="6">
    <source>
        <dbReference type="RuleBase" id="RU000477"/>
    </source>
</evidence>
<keyword evidence="10" id="KW-1185">Reference proteome</keyword>
<dbReference type="AlphaFoldDB" id="I2H0E0"/>
<dbReference type="InterPro" id="IPR000425">
    <property type="entry name" value="MIP"/>
</dbReference>
<evidence type="ECO:0000256" key="3">
    <source>
        <dbReference type="ARBA" id="ARBA00022692"/>
    </source>
</evidence>
<feature type="region of interest" description="Disordered" evidence="7">
    <location>
        <begin position="1"/>
        <end position="76"/>
    </location>
</feature>
<dbReference type="InParanoid" id="I2H0E0"/>
<evidence type="ECO:0000256" key="1">
    <source>
        <dbReference type="ARBA" id="ARBA00004141"/>
    </source>
</evidence>
<dbReference type="GO" id="GO:0015250">
    <property type="term" value="F:water channel activity"/>
    <property type="evidence" value="ECO:0007669"/>
    <property type="project" value="TreeGrafter"/>
</dbReference>
<dbReference type="GeneID" id="14494919"/>
<keyword evidence="5 8" id="KW-0472">Membrane</keyword>
<keyword evidence="3 6" id="KW-0812">Transmembrane</keyword>